<dbReference type="Proteomes" id="UP001268256">
    <property type="component" value="Unassembled WGS sequence"/>
</dbReference>
<proteinExistence type="predicted"/>
<dbReference type="RefSeq" id="WP_322878614.1">
    <property type="nucleotide sequence ID" value="NZ_JAVMIP010000011.1"/>
</dbReference>
<keyword evidence="4" id="KW-1185">Reference proteome</keyword>
<dbReference type="EMBL" id="JAVMIP010000011">
    <property type="protein sequence ID" value="MDS3861371.1"/>
    <property type="molecule type" value="Genomic_DNA"/>
</dbReference>
<protein>
    <recommendedName>
        <fullName evidence="5">DUF4164 domain-containing protein</fullName>
    </recommendedName>
</protein>
<evidence type="ECO:0000256" key="2">
    <source>
        <dbReference type="SAM" id="Phobius"/>
    </source>
</evidence>
<keyword evidence="2" id="KW-1133">Transmembrane helix</keyword>
<organism evidence="3 4">
    <name type="scientific">Pseudocalidococcus azoricus BACA0444</name>
    <dbReference type="NCBI Taxonomy" id="2918990"/>
    <lineage>
        <taxon>Bacteria</taxon>
        <taxon>Bacillati</taxon>
        <taxon>Cyanobacteriota</taxon>
        <taxon>Cyanophyceae</taxon>
        <taxon>Acaryochloridales</taxon>
        <taxon>Thermosynechococcaceae</taxon>
        <taxon>Pseudocalidococcus</taxon>
        <taxon>Pseudocalidococcus azoricus</taxon>
    </lineage>
</organism>
<keyword evidence="2" id="KW-0472">Membrane</keyword>
<feature type="transmembrane region" description="Helical" evidence="2">
    <location>
        <begin position="74"/>
        <end position="95"/>
    </location>
</feature>
<dbReference type="AlphaFoldDB" id="A0AAE4JWT2"/>
<keyword evidence="2" id="KW-0812">Transmembrane</keyword>
<name>A0AAE4JWT2_9CYAN</name>
<feature type="coiled-coil region" evidence="1">
    <location>
        <begin position="39"/>
        <end position="66"/>
    </location>
</feature>
<gene>
    <name evidence="3" type="ORF">RIF25_11185</name>
</gene>
<keyword evidence="1" id="KW-0175">Coiled coil</keyword>
<comment type="caution">
    <text evidence="3">The sequence shown here is derived from an EMBL/GenBank/DDBJ whole genome shotgun (WGS) entry which is preliminary data.</text>
</comment>
<sequence length="98" mass="11113">MSESITASEAKQILDAIQALTLEVKVSQARTDEQFNTLRAEVKAEINELRVEFKALSDKVDELSERQRVTDNRLWSFIVTLIVLLTGGLVKLTFFDKV</sequence>
<evidence type="ECO:0008006" key="5">
    <source>
        <dbReference type="Google" id="ProtNLM"/>
    </source>
</evidence>
<evidence type="ECO:0000256" key="1">
    <source>
        <dbReference type="SAM" id="Coils"/>
    </source>
</evidence>
<reference evidence="4" key="1">
    <citation type="submission" date="2023-07" db="EMBL/GenBank/DDBJ databases">
        <authorList>
            <person name="Luz R."/>
            <person name="Cordeiro R."/>
            <person name="Fonseca A."/>
            <person name="Goncalves V."/>
        </authorList>
    </citation>
    <scope>NUCLEOTIDE SEQUENCE [LARGE SCALE GENOMIC DNA]</scope>
    <source>
        <strain evidence="4">BACA0444</strain>
    </source>
</reference>
<evidence type="ECO:0000313" key="4">
    <source>
        <dbReference type="Proteomes" id="UP001268256"/>
    </source>
</evidence>
<accession>A0AAE4JWT2</accession>
<evidence type="ECO:0000313" key="3">
    <source>
        <dbReference type="EMBL" id="MDS3861371.1"/>
    </source>
</evidence>